<keyword evidence="2" id="KW-0813">Transport</keyword>
<feature type="domain" description="Major facilitator superfamily (MFS) profile" evidence="8">
    <location>
        <begin position="67"/>
        <end position="553"/>
    </location>
</feature>
<feature type="transmembrane region" description="Helical" evidence="7">
    <location>
        <begin position="131"/>
        <end position="151"/>
    </location>
</feature>
<proteinExistence type="predicted"/>
<keyword evidence="4 7" id="KW-1133">Transmembrane helix</keyword>
<feature type="region of interest" description="Disordered" evidence="6">
    <location>
        <begin position="1"/>
        <end position="54"/>
    </location>
</feature>
<accession>A0A9P3FF50</accession>
<dbReference type="GeneID" id="68289366"/>
<dbReference type="InterPro" id="IPR036259">
    <property type="entry name" value="MFS_trans_sf"/>
</dbReference>
<keyword evidence="3 7" id="KW-0812">Transmembrane</keyword>
<feature type="transmembrane region" description="Helical" evidence="7">
    <location>
        <begin position="457"/>
        <end position="481"/>
    </location>
</feature>
<dbReference type="Gene3D" id="1.20.1250.20">
    <property type="entry name" value="MFS general substrate transporter like domains"/>
    <property type="match status" value="1"/>
</dbReference>
<organism evidence="9 10">
    <name type="scientific">Cercospora kikuchii</name>
    <dbReference type="NCBI Taxonomy" id="84275"/>
    <lineage>
        <taxon>Eukaryota</taxon>
        <taxon>Fungi</taxon>
        <taxon>Dikarya</taxon>
        <taxon>Ascomycota</taxon>
        <taxon>Pezizomycotina</taxon>
        <taxon>Dothideomycetes</taxon>
        <taxon>Dothideomycetidae</taxon>
        <taxon>Mycosphaerellales</taxon>
        <taxon>Mycosphaerellaceae</taxon>
        <taxon>Cercospora</taxon>
    </lineage>
</organism>
<feature type="compositionally biased region" description="Basic and acidic residues" evidence="6">
    <location>
        <begin position="9"/>
        <end position="18"/>
    </location>
</feature>
<feature type="compositionally biased region" description="Polar residues" evidence="6">
    <location>
        <begin position="40"/>
        <end position="54"/>
    </location>
</feature>
<feature type="transmembrane region" description="Helical" evidence="7">
    <location>
        <begin position="394"/>
        <end position="413"/>
    </location>
</feature>
<gene>
    <name evidence="9" type="ORF">CKM354_000379100</name>
</gene>
<dbReference type="AlphaFoldDB" id="A0A9P3FF50"/>
<protein>
    <recommendedName>
        <fullName evidence="8">Major facilitator superfamily (MFS) profile domain-containing protein</fullName>
    </recommendedName>
</protein>
<dbReference type="Proteomes" id="UP000825890">
    <property type="component" value="Unassembled WGS sequence"/>
</dbReference>
<sequence length="576" mass="61735">MSTAAGHDPTTDDGKETKSSSSQSSRSPERRTDSDHESNQEQGEGDTSQQWQMDTSDFPSPKRLVLVMLGLFLALFAANLDTTILATAIPYITTEFRTIRDVSWYAAAIMLVSAAFQSTWGKIFRYFPIKIMFLFSILIFEVGSLICALAPTSTALVIGRAITGLGASGMTAGVFTLIAFSAPPKHVPAYMGLGGATYALASLAGPLLGGAFTENVTWRWCFWINLPIGAVTVGVMILVYRTPKAAQPQQATWKEKILQMDLVGTFLIMAAVVCFILAFQWGGSVKSWSDSTVIGTIVGFVAISAVFVANEIWMQERAVLVPRLMKMRRIWANNAHVFCVSGGFFILIYYISIFFQSVQGRTPIQSGVRSLPINIGCFLSIASGMIVTAYGRLWAPLMTGGAVLATIGAGLIYTWDLDTSIGEYIGYQVLTGIGTGITLQIPLMANQAAVTPMEISTISAVTIFFQIIGGAFSLAAAQAAFASTLVSKVTQYAPGIDAANLLNVGASDLDLVYQGTELDAVLRAYMDGIKVTFALATALLGVSVLLALVPKWGELRPPQATTKTKDENSSSPEDAV</sequence>
<evidence type="ECO:0000256" key="2">
    <source>
        <dbReference type="ARBA" id="ARBA00022448"/>
    </source>
</evidence>
<keyword evidence="5 7" id="KW-0472">Membrane</keyword>
<dbReference type="CDD" id="cd17502">
    <property type="entry name" value="MFS_Azr1_MDR_like"/>
    <property type="match status" value="1"/>
</dbReference>
<feature type="region of interest" description="Disordered" evidence="6">
    <location>
        <begin position="557"/>
        <end position="576"/>
    </location>
</feature>
<dbReference type="PANTHER" id="PTHR23501:SF177">
    <property type="entry name" value="MAJOR FACILITATOR SUPERFAMILY (MFS) PROFILE DOMAIN-CONTAINING PROTEIN-RELATED"/>
    <property type="match status" value="1"/>
</dbReference>
<dbReference type="SUPFAM" id="SSF103473">
    <property type="entry name" value="MFS general substrate transporter"/>
    <property type="match status" value="1"/>
</dbReference>
<evidence type="ECO:0000256" key="7">
    <source>
        <dbReference type="SAM" id="Phobius"/>
    </source>
</evidence>
<feature type="transmembrane region" description="Helical" evidence="7">
    <location>
        <begin position="293"/>
        <end position="314"/>
    </location>
</feature>
<evidence type="ECO:0000256" key="6">
    <source>
        <dbReference type="SAM" id="MobiDB-lite"/>
    </source>
</evidence>
<keyword evidence="10" id="KW-1185">Reference proteome</keyword>
<evidence type="ECO:0000256" key="1">
    <source>
        <dbReference type="ARBA" id="ARBA00004141"/>
    </source>
</evidence>
<dbReference type="InterPro" id="IPR020846">
    <property type="entry name" value="MFS_dom"/>
</dbReference>
<dbReference type="GO" id="GO:0005886">
    <property type="term" value="C:plasma membrane"/>
    <property type="evidence" value="ECO:0007669"/>
    <property type="project" value="TreeGrafter"/>
</dbReference>
<name>A0A9P3FF50_9PEZI</name>
<feature type="transmembrane region" description="Helical" evidence="7">
    <location>
        <begin position="187"/>
        <end position="208"/>
    </location>
</feature>
<dbReference type="GO" id="GO:0022857">
    <property type="term" value="F:transmembrane transporter activity"/>
    <property type="evidence" value="ECO:0007669"/>
    <property type="project" value="InterPro"/>
</dbReference>
<feature type="transmembrane region" description="Helical" evidence="7">
    <location>
        <begin position="64"/>
        <end position="92"/>
    </location>
</feature>
<dbReference type="EMBL" id="BOLY01000002">
    <property type="protein sequence ID" value="GIZ40454.1"/>
    <property type="molecule type" value="Genomic_DNA"/>
</dbReference>
<comment type="caution">
    <text evidence="9">The sequence shown here is derived from an EMBL/GenBank/DDBJ whole genome shotgun (WGS) entry which is preliminary data.</text>
</comment>
<feature type="transmembrane region" description="Helical" evidence="7">
    <location>
        <begin position="531"/>
        <end position="549"/>
    </location>
</feature>
<feature type="transmembrane region" description="Helical" evidence="7">
    <location>
        <begin position="367"/>
        <end position="387"/>
    </location>
</feature>
<reference evidence="9 10" key="1">
    <citation type="submission" date="2021-01" db="EMBL/GenBank/DDBJ databases">
        <title>Cercospora kikuchii MAFF 305040 whole genome shotgun sequence.</title>
        <authorList>
            <person name="Kashiwa T."/>
            <person name="Suzuki T."/>
        </authorList>
    </citation>
    <scope>NUCLEOTIDE SEQUENCE [LARGE SCALE GENOMIC DNA]</scope>
    <source>
        <strain evidence="9 10">MAFF 305040</strain>
    </source>
</reference>
<evidence type="ECO:0000313" key="10">
    <source>
        <dbReference type="Proteomes" id="UP000825890"/>
    </source>
</evidence>
<evidence type="ECO:0000313" key="9">
    <source>
        <dbReference type="EMBL" id="GIZ40454.1"/>
    </source>
</evidence>
<dbReference type="RefSeq" id="XP_044654941.1">
    <property type="nucleotide sequence ID" value="XM_044799006.1"/>
</dbReference>
<comment type="subcellular location">
    <subcellularLocation>
        <location evidence="1">Membrane</location>
        <topology evidence="1">Multi-pass membrane protein</topology>
    </subcellularLocation>
</comment>
<feature type="transmembrane region" description="Helical" evidence="7">
    <location>
        <begin position="261"/>
        <end position="281"/>
    </location>
</feature>
<feature type="compositionally biased region" description="Basic and acidic residues" evidence="6">
    <location>
        <begin position="27"/>
        <end position="39"/>
    </location>
</feature>
<feature type="transmembrane region" description="Helical" evidence="7">
    <location>
        <begin position="220"/>
        <end position="240"/>
    </location>
</feature>
<evidence type="ECO:0000256" key="3">
    <source>
        <dbReference type="ARBA" id="ARBA00022692"/>
    </source>
</evidence>
<feature type="transmembrane region" description="Helical" evidence="7">
    <location>
        <begin position="425"/>
        <end position="445"/>
    </location>
</feature>
<dbReference type="PANTHER" id="PTHR23501">
    <property type="entry name" value="MAJOR FACILITATOR SUPERFAMILY"/>
    <property type="match status" value="1"/>
</dbReference>
<dbReference type="FunFam" id="1.20.1720.10:FF:000012">
    <property type="entry name" value="MFS toxin efflux pump (AflT)"/>
    <property type="match status" value="1"/>
</dbReference>
<dbReference type="InterPro" id="IPR011701">
    <property type="entry name" value="MFS"/>
</dbReference>
<feature type="transmembrane region" description="Helical" evidence="7">
    <location>
        <begin position="157"/>
        <end position="180"/>
    </location>
</feature>
<feature type="transmembrane region" description="Helical" evidence="7">
    <location>
        <begin position="104"/>
        <end position="124"/>
    </location>
</feature>
<evidence type="ECO:0000256" key="4">
    <source>
        <dbReference type="ARBA" id="ARBA00022989"/>
    </source>
</evidence>
<feature type="transmembrane region" description="Helical" evidence="7">
    <location>
        <begin position="335"/>
        <end position="355"/>
    </location>
</feature>
<dbReference type="Pfam" id="PF07690">
    <property type="entry name" value="MFS_1"/>
    <property type="match status" value="1"/>
</dbReference>
<evidence type="ECO:0000259" key="8">
    <source>
        <dbReference type="PROSITE" id="PS50850"/>
    </source>
</evidence>
<dbReference type="OrthoDB" id="3649862at2759"/>
<dbReference type="PROSITE" id="PS50850">
    <property type="entry name" value="MFS"/>
    <property type="match status" value="1"/>
</dbReference>
<evidence type="ECO:0000256" key="5">
    <source>
        <dbReference type="ARBA" id="ARBA00023136"/>
    </source>
</evidence>